<keyword evidence="1" id="KW-0175">Coiled coil</keyword>
<evidence type="ECO:0000313" key="6">
    <source>
        <dbReference type="Proteomes" id="UP001176891"/>
    </source>
</evidence>
<dbReference type="NCBIfam" id="TIGR03696">
    <property type="entry name" value="Rhs_assc_core"/>
    <property type="match status" value="1"/>
</dbReference>
<evidence type="ECO:0000313" key="5">
    <source>
        <dbReference type="EMBL" id="MDO5987073.1"/>
    </source>
</evidence>
<reference evidence="5" key="1">
    <citation type="submission" date="2023-07" db="EMBL/GenBank/DDBJ databases">
        <title>Two novel species in the genus Flavivirga.</title>
        <authorList>
            <person name="Kwon K."/>
        </authorList>
    </citation>
    <scope>NUCLEOTIDE SEQUENCE</scope>
    <source>
        <strain evidence="5">KACC 14157</strain>
    </source>
</reference>
<evidence type="ECO:0000256" key="3">
    <source>
        <dbReference type="SAM" id="SignalP"/>
    </source>
</evidence>
<dbReference type="RefSeq" id="WP_303281618.1">
    <property type="nucleotide sequence ID" value="NZ_BAABCZ010000005.1"/>
</dbReference>
<dbReference type="Gene3D" id="2.180.10.10">
    <property type="entry name" value="RHS repeat-associated core"/>
    <property type="match status" value="2"/>
</dbReference>
<evidence type="ECO:0000259" key="4">
    <source>
        <dbReference type="Pfam" id="PF20041"/>
    </source>
</evidence>
<evidence type="ECO:0000256" key="1">
    <source>
        <dbReference type="SAM" id="Coils"/>
    </source>
</evidence>
<comment type="caution">
    <text evidence="5">The sequence shown here is derived from an EMBL/GenBank/DDBJ whole genome shotgun (WGS) entry which is preliminary data.</text>
</comment>
<feature type="region of interest" description="Disordered" evidence="2">
    <location>
        <begin position="1421"/>
        <end position="1452"/>
    </location>
</feature>
<feature type="chain" id="PRO_5045251663" evidence="3">
    <location>
        <begin position="20"/>
        <end position="1452"/>
    </location>
</feature>
<sequence>MKRLLYTIVTVLVSSLAMAQTITENYVKATAYQVKTLDGLTSADTQTALADDDRIETVQYFDGLGRPMQSVAVRGGGLSEDIITHIDYDPFGRQDKEYLPYAISSNGGLYRTGALVATTSFYNTTKYENTLNPYSEKHLEASPLNRVLEQGAPGEDWAVNKNSDSDHTIKFGYLTNADSDYVKCYSVSFPTGDTEAPQLVDNGVYPENQLYKTVTKDENWQPNQQYPNDHTTEGYKDKLGRIILERTFNINRWYDTYYVYDDFGNLTYVLPPKLFTYQQISQPYLGTNLFNDYSGNVSFFDNGDVWNEVALSVTANGELNLYIYAEDYPLGTPFKSGKIADSNLPPELPDMTIGNIMVEDVNGNSVVGATAYIQGGDLYFTSTNIGIYDGYSGYGELDTTVQVPLSNYQSVYVPPSLDLSALLDDLAYQYRYDNRNRLVEKKIPGKDWEYIVYNKLDQSIMTQDANLRVNNEWLFTKYDAFGRVAFTGLHIHPGTVSRATMQNSANDTNTYTQFVERTTSQTIAGTTIYYTNTAIPHGVAEIYTINYYDDYGFDKDGLTIPSTGTDGKPVVNHNNTEPLRTKGLATGSKVKVLDTNDWITTITGYDNKGQVVYSASKNNYLGTTDIVENELNFVGKVKKSTATHSKTGHSTLTIEDDFDYDHMNRLIAQKQNINNQGEELIAKNHYDELGQLIKKDVGNTETQPLQEVDYAYNVRGWLKSINDPINATQGNDLFSFGLNYNKPEYPSTNSVLNLSLFNGNISHTYWRTNNESNDLKHYTYRYDALNRFVSAYYGENNSFSSKYGSFISKYDRNGNILNLLRNMPHPSISNSGTVMDNLAYTYDGNQLLTVNEGYINTDTNEGFKDGNTVGDDYRYDANGNMVMDLNKGIGNTVTNGVAYNHLNLPTSVSINSGGNVGTISYIYDATGVKLEKKVVENGNPNKYTFYASNYVYDRIGDSGNGSLKFFNHQEGYVDAENGYEYVYQYRDHLGNIRLSYKDSDNSGTIIGENNYVTVFSDGFESASGWDGTGHTWGWDVDEFDSNFKFQGNYAARLDPHPTVHHENVAHSNEWVQINNTATTDYIYSCWAYLENVSGNNADFYLFMNEPGETGYYTLLDSQTTYTKEKWVYLEKTVSVPSNITQLNIRIDNDHAGKVWFDDVKIARVDPTNNSEILEENNYYPFGLKHKGYNNVVNSTNPALKYKYNGKELEEALDYDMYEYEARHYDAALGRFVTVDPLAEDYSFQSPYAYAVNNPIFFIDKLGMGPDWIDNGDGTYTAEKGDSAWTLYTQHLKKWGYTKEEVNEIVVNQQGANFIGEDGEEKSNVHPEVTSIANPKEVAIKEESEKQAIGFIEKAEKTMESNYEEIAKLEHEIDSIEQVKEDKALVESSKNAVPGDPSRNGRGLKSIKKMFYYFGQHKQTKRIEERKKSIESRRKDNERKREFIDGMMEHVRK</sequence>
<dbReference type="InterPro" id="IPR045619">
    <property type="entry name" value="DUF6443"/>
</dbReference>
<feature type="coiled-coil region" evidence="1">
    <location>
        <begin position="1351"/>
        <end position="1378"/>
    </location>
</feature>
<proteinExistence type="predicted"/>
<dbReference type="EMBL" id="JAUOEM010000002">
    <property type="protein sequence ID" value="MDO5987073.1"/>
    <property type="molecule type" value="Genomic_DNA"/>
</dbReference>
<dbReference type="Proteomes" id="UP001176891">
    <property type="component" value="Unassembled WGS sequence"/>
</dbReference>
<feature type="signal peptide" evidence="3">
    <location>
        <begin position="1"/>
        <end position="19"/>
    </location>
</feature>
<dbReference type="InterPro" id="IPR050708">
    <property type="entry name" value="T6SS_VgrG/RHS"/>
</dbReference>
<feature type="domain" description="DUF6443" evidence="4">
    <location>
        <begin position="41"/>
        <end position="170"/>
    </location>
</feature>
<gene>
    <name evidence="5" type="ORF">Q4Q39_06585</name>
</gene>
<keyword evidence="3" id="KW-0732">Signal</keyword>
<organism evidence="5 6">
    <name type="scientific">Flavivirga amylovorans</name>
    <dbReference type="NCBI Taxonomy" id="870486"/>
    <lineage>
        <taxon>Bacteria</taxon>
        <taxon>Pseudomonadati</taxon>
        <taxon>Bacteroidota</taxon>
        <taxon>Flavobacteriia</taxon>
        <taxon>Flavobacteriales</taxon>
        <taxon>Flavobacteriaceae</taxon>
        <taxon>Flavivirga</taxon>
    </lineage>
</organism>
<dbReference type="InterPro" id="IPR022385">
    <property type="entry name" value="Rhs_assc_core"/>
</dbReference>
<accession>A0ABT8WZH2</accession>
<dbReference type="PANTHER" id="PTHR32305">
    <property type="match status" value="1"/>
</dbReference>
<protein>
    <submittedName>
        <fullName evidence="5">DUF6443 domain-containing protein</fullName>
    </submittedName>
</protein>
<keyword evidence="6" id="KW-1185">Reference proteome</keyword>
<name>A0ABT8WZH2_9FLAO</name>
<dbReference type="Pfam" id="PF20041">
    <property type="entry name" value="DUF6443"/>
    <property type="match status" value="1"/>
</dbReference>
<evidence type="ECO:0000256" key="2">
    <source>
        <dbReference type="SAM" id="MobiDB-lite"/>
    </source>
</evidence>
<dbReference type="PANTHER" id="PTHR32305:SF15">
    <property type="entry name" value="PROTEIN RHSA-RELATED"/>
    <property type="match status" value="1"/>
</dbReference>